<evidence type="ECO:0000313" key="2">
    <source>
        <dbReference type="EMBL" id="ACZ49507.1"/>
    </source>
</evidence>
<feature type="transmembrane region" description="Helical" evidence="1">
    <location>
        <begin position="15"/>
        <end position="32"/>
    </location>
</feature>
<dbReference type="KEGG" id="acn:ACIS_01023"/>
<evidence type="ECO:0000256" key="1">
    <source>
        <dbReference type="SAM" id="Phobius"/>
    </source>
</evidence>
<dbReference type="EMBL" id="CP001759">
    <property type="protein sequence ID" value="ACZ49507.1"/>
    <property type="molecule type" value="Genomic_DNA"/>
</dbReference>
<organism evidence="2 3">
    <name type="scientific">Anaplasma centrale (strain Israel)</name>
    <name type="common">Anaplasma marginale subsp. centrale (strain Israel)</name>
    <dbReference type="NCBI Taxonomy" id="574556"/>
    <lineage>
        <taxon>Bacteria</taxon>
        <taxon>Pseudomonadati</taxon>
        <taxon>Pseudomonadota</taxon>
        <taxon>Alphaproteobacteria</taxon>
        <taxon>Rickettsiales</taxon>
        <taxon>Anaplasmataceae</taxon>
        <taxon>Anaplasma</taxon>
    </lineage>
</organism>
<keyword evidence="1" id="KW-0472">Membrane</keyword>
<keyword evidence="1" id="KW-0812">Transmembrane</keyword>
<dbReference type="HOGENOM" id="CLU_202967_0_0_5"/>
<evidence type="ECO:0000313" key="3">
    <source>
        <dbReference type="Proteomes" id="UP000000630"/>
    </source>
</evidence>
<reference evidence="2 3" key="1">
    <citation type="journal article" date="2010" name="J. Bacteriol.">
        <title>Complete genome sequence of Anaplasma marginale subsp. centrale.</title>
        <authorList>
            <person name="Herndon D.R."/>
            <person name="Palmer G.H."/>
            <person name="Shkap V."/>
            <person name="Knowles D.P. Jr."/>
            <person name="Brayton K.A."/>
        </authorList>
    </citation>
    <scope>NUCLEOTIDE SEQUENCE [LARGE SCALE GENOMIC DNA]</scope>
    <source>
        <strain evidence="2 3">Israel</strain>
    </source>
</reference>
<gene>
    <name evidence="2" type="ordered locus">ACIS_01023</name>
</gene>
<dbReference type="PROSITE" id="PS51257">
    <property type="entry name" value="PROKAR_LIPOPROTEIN"/>
    <property type="match status" value="1"/>
</dbReference>
<proteinExistence type="predicted"/>
<keyword evidence="1" id="KW-1133">Transmembrane helix</keyword>
<sequence>MLNRVTANRCMRRHIWFVMVASAAAFSCAVFMKNLANFGSRGRVAVIDIQKNESEAKGVSQDILEDTGHG</sequence>
<dbReference type="Proteomes" id="UP000000630">
    <property type="component" value="Chromosome"/>
</dbReference>
<name>D1ASQ4_ANACI</name>
<keyword evidence="3" id="KW-1185">Reference proteome</keyword>
<dbReference type="AlphaFoldDB" id="D1ASQ4"/>
<accession>D1ASQ4</accession>
<dbReference type="STRING" id="574556.ACIS_01023"/>
<protein>
    <submittedName>
        <fullName evidence="2">Uncharacterized protein</fullName>
    </submittedName>
</protein>